<proteinExistence type="predicted"/>
<evidence type="ECO:0000313" key="2">
    <source>
        <dbReference type="Proteomes" id="UP000187203"/>
    </source>
</evidence>
<name>A0A1R3HIY3_9ROSI</name>
<dbReference type="OrthoDB" id="1002563at2759"/>
<dbReference type="AlphaFoldDB" id="A0A1R3HIY3"/>
<gene>
    <name evidence="1" type="ORF">COLO4_28645</name>
</gene>
<protein>
    <recommendedName>
        <fullName evidence="3">RNase H type-1 domain-containing protein</fullName>
    </recommendedName>
</protein>
<keyword evidence="2" id="KW-1185">Reference proteome</keyword>
<accession>A0A1R3HIY3</accession>
<organism evidence="1 2">
    <name type="scientific">Corchorus olitorius</name>
    <dbReference type="NCBI Taxonomy" id="93759"/>
    <lineage>
        <taxon>Eukaryota</taxon>
        <taxon>Viridiplantae</taxon>
        <taxon>Streptophyta</taxon>
        <taxon>Embryophyta</taxon>
        <taxon>Tracheophyta</taxon>
        <taxon>Spermatophyta</taxon>
        <taxon>Magnoliopsida</taxon>
        <taxon>eudicotyledons</taxon>
        <taxon>Gunneridae</taxon>
        <taxon>Pentapetalae</taxon>
        <taxon>rosids</taxon>
        <taxon>malvids</taxon>
        <taxon>Malvales</taxon>
        <taxon>Malvaceae</taxon>
        <taxon>Grewioideae</taxon>
        <taxon>Apeibeae</taxon>
        <taxon>Corchorus</taxon>
    </lineage>
</organism>
<dbReference type="EMBL" id="AWUE01020008">
    <property type="protein sequence ID" value="OMO70316.1"/>
    <property type="molecule type" value="Genomic_DNA"/>
</dbReference>
<reference evidence="2" key="1">
    <citation type="submission" date="2013-09" db="EMBL/GenBank/DDBJ databases">
        <title>Corchorus olitorius genome sequencing.</title>
        <authorList>
            <person name="Alam M."/>
            <person name="Haque M.S."/>
            <person name="Islam M.S."/>
            <person name="Emdad E.M."/>
            <person name="Islam M.M."/>
            <person name="Ahmed B."/>
            <person name="Halim A."/>
            <person name="Hossen Q.M.M."/>
            <person name="Hossain M.Z."/>
            <person name="Ahmed R."/>
            <person name="Khan M.M."/>
            <person name="Islam R."/>
            <person name="Rashid M.M."/>
            <person name="Khan S.A."/>
            <person name="Rahman M.S."/>
            <person name="Alam M."/>
            <person name="Yahiya A.S."/>
            <person name="Khan M.S."/>
            <person name="Azam M.S."/>
            <person name="Haque T."/>
            <person name="Lashkar M.Z.H."/>
            <person name="Akhand A.I."/>
            <person name="Morshed G."/>
            <person name="Roy S."/>
            <person name="Uddin K.S."/>
            <person name="Rabeya T."/>
            <person name="Hossain A.S."/>
            <person name="Chowdhury A."/>
            <person name="Snigdha A.R."/>
            <person name="Mortoza M.S."/>
            <person name="Matin S.A."/>
            <person name="Hoque S.M.E."/>
            <person name="Islam M.K."/>
            <person name="Roy D.K."/>
            <person name="Haider R."/>
            <person name="Moosa M.M."/>
            <person name="Elias S.M."/>
            <person name="Hasan A.M."/>
            <person name="Jahan S."/>
            <person name="Shafiuddin M."/>
            <person name="Mahmood N."/>
            <person name="Shommy N.S."/>
        </authorList>
    </citation>
    <scope>NUCLEOTIDE SEQUENCE [LARGE SCALE GENOMIC DNA]</scope>
    <source>
        <strain evidence="2">cv. O-4</strain>
    </source>
</reference>
<sequence>MAYDAAWAVWNDRNKEFHENERRLPQQTADFIFAFPSEFRHCQQVALVKLKPAAVTVWKAPKQGIIKVNFDGSFKSSSRVGSFGAIARDYGA</sequence>
<comment type="caution">
    <text evidence="1">The sequence shown here is derived from an EMBL/GenBank/DDBJ whole genome shotgun (WGS) entry which is preliminary data.</text>
</comment>
<evidence type="ECO:0008006" key="3">
    <source>
        <dbReference type="Google" id="ProtNLM"/>
    </source>
</evidence>
<dbReference type="Proteomes" id="UP000187203">
    <property type="component" value="Unassembled WGS sequence"/>
</dbReference>
<evidence type="ECO:0000313" key="1">
    <source>
        <dbReference type="EMBL" id="OMO70316.1"/>
    </source>
</evidence>